<evidence type="ECO:0000313" key="4">
    <source>
        <dbReference type="Proteomes" id="UP001556170"/>
    </source>
</evidence>
<dbReference type="PANTHER" id="PTHR42852:SF13">
    <property type="entry name" value="PROTEIN DIPZ"/>
    <property type="match status" value="1"/>
</dbReference>
<dbReference type="PROSITE" id="PS51352">
    <property type="entry name" value="THIOREDOXIN_2"/>
    <property type="match status" value="1"/>
</dbReference>
<name>A0ABV3QP24_9GAMM</name>
<dbReference type="InterPro" id="IPR041017">
    <property type="entry name" value="Thioredoxin_10"/>
</dbReference>
<dbReference type="Proteomes" id="UP001556170">
    <property type="component" value="Unassembled WGS sequence"/>
</dbReference>
<reference evidence="3 4" key="1">
    <citation type="submission" date="2024-06" db="EMBL/GenBank/DDBJ databases">
        <authorList>
            <person name="Woo H."/>
        </authorList>
    </citation>
    <scope>NUCLEOTIDE SEQUENCE [LARGE SCALE GENOMIC DNA]</scope>
    <source>
        <strain evidence="3 4">S2-g</strain>
    </source>
</reference>
<dbReference type="Pfam" id="PF17991">
    <property type="entry name" value="Thioredoxin_10"/>
    <property type="match status" value="1"/>
</dbReference>
<evidence type="ECO:0000259" key="2">
    <source>
        <dbReference type="PROSITE" id="PS51352"/>
    </source>
</evidence>
<evidence type="ECO:0000313" key="3">
    <source>
        <dbReference type="EMBL" id="MEW9624361.1"/>
    </source>
</evidence>
<keyword evidence="1" id="KW-0732">Signal</keyword>
<feature type="signal peptide" evidence="1">
    <location>
        <begin position="1"/>
        <end position="19"/>
    </location>
</feature>
<keyword evidence="4" id="KW-1185">Reference proteome</keyword>
<organism evidence="3 4">
    <name type="scientific">Rhodanobacter geophilus</name>
    <dbReference type="NCBI Taxonomy" id="3162488"/>
    <lineage>
        <taxon>Bacteria</taxon>
        <taxon>Pseudomonadati</taxon>
        <taxon>Pseudomonadota</taxon>
        <taxon>Gammaproteobacteria</taxon>
        <taxon>Lysobacterales</taxon>
        <taxon>Rhodanobacteraceae</taxon>
        <taxon>Rhodanobacter</taxon>
    </lineage>
</organism>
<dbReference type="InterPro" id="IPR050553">
    <property type="entry name" value="Thioredoxin_ResA/DsbE_sf"/>
</dbReference>
<protein>
    <submittedName>
        <fullName evidence="3">Thioredoxin family protein</fullName>
    </submittedName>
</protein>
<feature type="domain" description="Thioredoxin" evidence="2">
    <location>
        <begin position="26"/>
        <end position="171"/>
    </location>
</feature>
<dbReference type="PANTHER" id="PTHR42852">
    <property type="entry name" value="THIOL:DISULFIDE INTERCHANGE PROTEIN DSBE"/>
    <property type="match status" value="1"/>
</dbReference>
<dbReference type="RefSeq" id="WP_367844670.1">
    <property type="nucleotide sequence ID" value="NZ_JBFOHL010000007.1"/>
</dbReference>
<dbReference type="SUPFAM" id="SSF52833">
    <property type="entry name" value="Thioredoxin-like"/>
    <property type="match status" value="1"/>
</dbReference>
<evidence type="ECO:0000256" key="1">
    <source>
        <dbReference type="SAM" id="SignalP"/>
    </source>
</evidence>
<proteinExistence type="predicted"/>
<dbReference type="EMBL" id="JBFOHL010000007">
    <property type="protein sequence ID" value="MEW9624361.1"/>
    <property type="molecule type" value="Genomic_DNA"/>
</dbReference>
<feature type="chain" id="PRO_5046396975" evidence="1">
    <location>
        <begin position="20"/>
        <end position="323"/>
    </location>
</feature>
<dbReference type="InterPro" id="IPR013740">
    <property type="entry name" value="Redoxin"/>
</dbReference>
<dbReference type="InterPro" id="IPR013766">
    <property type="entry name" value="Thioredoxin_domain"/>
</dbReference>
<dbReference type="Gene3D" id="3.40.30.10">
    <property type="entry name" value="Glutaredoxin"/>
    <property type="match status" value="1"/>
</dbReference>
<dbReference type="Gene3D" id="2.60.120.260">
    <property type="entry name" value="Galactose-binding domain-like"/>
    <property type="match status" value="1"/>
</dbReference>
<comment type="caution">
    <text evidence="3">The sequence shown here is derived from an EMBL/GenBank/DDBJ whole genome shotgun (WGS) entry which is preliminary data.</text>
</comment>
<accession>A0ABV3QP24</accession>
<dbReference type="CDD" id="cd03012">
    <property type="entry name" value="TlpA_like_DipZ_like"/>
    <property type="match status" value="1"/>
</dbReference>
<sequence length="323" mass="34462">MKSWVCLLVCVLMSFCVQAGGDATAPPAGAPAPEFAGIAQWLNSPPLSMASLRGKVVLIDFWAYSCINCIRALPHVEHLYQAYKDKGLVVVGVHTPEFDFEADPANVQAAIQRLGITYPVAMDSHAGTWNAWHNQFWPAEYLVDRGGRLVGHHYGEGAYDLMENAVRALLDLGPLPAGGVATGNAPAAGDTPELHLGRATQSGLDAAEASDGGNGMHRFHASGGPAANHYALEGRWEITDEYARLAGSEGDIRLRFKAAKVYVVASAVQPVTLQLTVDGKAQPAVTVQGSRLYTLYDSAADGEHVLLVHVPQKGVQVYSFTFG</sequence>
<gene>
    <name evidence="3" type="ORF">ABQJ56_08965</name>
</gene>
<dbReference type="InterPro" id="IPR036249">
    <property type="entry name" value="Thioredoxin-like_sf"/>
</dbReference>
<dbReference type="Pfam" id="PF08534">
    <property type="entry name" value="Redoxin"/>
    <property type="match status" value="1"/>
</dbReference>